<accession>A0A8T0DFI4</accession>
<protein>
    <submittedName>
        <fullName evidence="1">Uncharacterized protein</fullName>
    </submittedName>
</protein>
<name>A0A8T0DFI4_9TREM</name>
<dbReference type="Proteomes" id="UP000699462">
    <property type="component" value="Unassembled WGS sequence"/>
</dbReference>
<organism evidence="1 2">
    <name type="scientific">Paragonimus westermani</name>
    <dbReference type="NCBI Taxonomy" id="34504"/>
    <lineage>
        <taxon>Eukaryota</taxon>
        <taxon>Metazoa</taxon>
        <taxon>Spiralia</taxon>
        <taxon>Lophotrochozoa</taxon>
        <taxon>Platyhelminthes</taxon>
        <taxon>Trematoda</taxon>
        <taxon>Digenea</taxon>
        <taxon>Plagiorchiida</taxon>
        <taxon>Troglotremata</taxon>
        <taxon>Troglotrematidae</taxon>
        <taxon>Paragonimus</taxon>
    </lineage>
</organism>
<sequence length="99" mass="11243">MNPELAAHFDISLGSLVGPLSGGSFQRTKLDKHQRTSDGDRAQRIAYCKWFQAKLAESLTFPDDILFSDEAVLHLQVVVNHHNLMKHSWRKTQVAVDDR</sequence>
<evidence type="ECO:0000313" key="1">
    <source>
        <dbReference type="EMBL" id="KAF8565678.1"/>
    </source>
</evidence>
<dbReference type="EMBL" id="JTDF01006319">
    <property type="protein sequence ID" value="KAF8565678.1"/>
    <property type="molecule type" value="Genomic_DNA"/>
</dbReference>
<proteinExistence type="predicted"/>
<comment type="caution">
    <text evidence="1">The sequence shown here is derived from an EMBL/GenBank/DDBJ whole genome shotgun (WGS) entry which is preliminary data.</text>
</comment>
<dbReference type="AlphaFoldDB" id="A0A8T0DFI4"/>
<evidence type="ECO:0000313" key="2">
    <source>
        <dbReference type="Proteomes" id="UP000699462"/>
    </source>
</evidence>
<keyword evidence="2" id="KW-1185">Reference proteome</keyword>
<reference evidence="1 2" key="1">
    <citation type="submission" date="2019-07" db="EMBL/GenBank/DDBJ databases">
        <title>Annotation for the trematode Paragonimus westermani.</title>
        <authorList>
            <person name="Choi Y.-J."/>
        </authorList>
    </citation>
    <scope>NUCLEOTIDE SEQUENCE [LARGE SCALE GENOMIC DNA]</scope>
    <source>
        <strain evidence="1">180907_Pwestermani</strain>
    </source>
</reference>
<dbReference type="OrthoDB" id="10024116at2759"/>
<gene>
    <name evidence="1" type="ORF">P879_07137</name>
</gene>